<feature type="signal peptide" evidence="5">
    <location>
        <begin position="1"/>
        <end position="18"/>
    </location>
</feature>
<keyword evidence="2" id="KW-1134">Transmembrane beta strand</keyword>
<gene>
    <name evidence="7" type="ORF">E9232_000405</name>
</gene>
<comment type="caution">
    <text evidence="7">The sequence shown here is derived from an EMBL/GenBank/DDBJ whole genome shotgun (WGS) entry which is preliminary data.</text>
</comment>
<sequence length="630" mass="66259">MTWLGVLAALVPPAAVLAQSDPAEPAADAAAAATPLPDAIAYVATLEPVSDDSATAALTGASNLITLQSSPPAGPVGLIRRALADQDRLYGALGALSYYGATVGITIDGKPLNDPGLIDQLTARQSKDPVKVSIKIDLGPGYKFKTVRLTDTKGSDQLPLVIDRTPLGLDPGQPALSGTILSAEGAMVSQMNNQGYPLAKVPSRDAVVDHSNNTMDLTEVLDPGPKAGFGAVSVEGEKTVDESFILSRVPFVPGQVYSPSQIQDLRKDLADLGVFSNVRVTTATALDPQGNVPVAITVQERPLRFFGFGAKYETNYGAGINAYWGHRNLWGGAEQLRVDGELSGVGGGQGSGTEPNYKFGVTLTVPGFLDRKTTLDAKAEAVHEVLDAYTSTRGLVQGIATYHYTKQIDLLAGLSFEKGHVENDEGTWDYTFVGIPLGAKIDTTDNLLNPSKGYRAQLSLTPYPTFLGSSVDMVVAKALASTYLDLSDDGSIIIAGQLGISSIAGPDIADVPPDKRLYAGGGGSVRGYKYQSIGPQDKDHNPTGGLSSLIGSLELRYKITDSIGIVPFFDAGGVYEKSVPDFGSDLQYAAGIGARYYTGIGPIRADIAVPLNKRKDDDAFQLYISIGQAF</sequence>
<dbReference type="Pfam" id="PF07244">
    <property type="entry name" value="POTRA"/>
    <property type="match status" value="1"/>
</dbReference>
<dbReference type="Pfam" id="PF01103">
    <property type="entry name" value="Omp85"/>
    <property type="match status" value="1"/>
</dbReference>
<evidence type="ECO:0000313" key="7">
    <source>
        <dbReference type="EMBL" id="MDR6287906.1"/>
    </source>
</evidence>
<feature type="chain" id="PRO_5047414766" evidence="5">
    <location>
        <begin position="19"/>
        <end position="630"/>
    </location>
</feature>
<evidence type="ECO:0000259" key="6">
    <source>
        <dbReference type="PROSITE" id="PS51779"/>
    </source>
</evidence>
<feature type="domain" description="POTRA" evidence="6">
    <location>
        <begin position="227"/>
        <end position="301"/>
    </location>
</feature>
<dbReference type="EMBL" id="JAVDPW010000001">
    <property type="protein sequence ID" value="MDR6287906.1"/>
    <property type="molecule type" value="Genomic_DNA"/>
</dbReference>
<dbReference type="PANTHER" id="PTHR12815:SF18">
    <property type="entry name" value="SORTING AND ASSEMBLY MACHINERY COMPONENT 50 HOMOLOG"/>
    <property type="match status" value="1"/>
</dbReference>
<evidence type="ECO:0000256" key="1">
    <source>
        <dbReference type="ARBA" id="ARBA00004370"/>
    </source>
</evidence>
<reference evidence="7 8" key="1">
    <citation type="submission" date="2023-07" db="EMBL/GenBank/DDBJ databases">
        <title>Sorghum-associated microbial communities from plants grown in Nebraska, USA.</title>
        <authorList>
            <person name="Schachtman D."/>
        </authorList>
    </citation>
    <scope>NUCLEOTIDE SEQUENCE [LARGE SCALE GENOMIC DNA]</scope>
    <source>
        <strain evidence="7 8">584</strain>
    </source>
</reference>
<evidence type="ECO:0000256" key="4">
    <source>
        <dbReference type="ARBA" id="ARBA00023136"/>
    </source>
</evidence>
<dbReference type="Gene3D" id="3.10.20.310">
    <property type="entry name" value="membrane protein fhac"/>
    <property type="match status" value="1"/>
</dbReference>
<name>A0ABU1JH67_9PROT</name>
<comment type="subcellular location">
    <subcellularLocation>
        <location evidence="1">Membrane</location>
    </subcellularLocation>
</comment>
<evidence type="ECO:0000256" key="3">
    <source>
        <dbReference type="ARBA" id="ARBA00022692"/>
    </source>
</evidence>
<keyword evidence="5" id="KW-0732">Signal</keyword>
<dbReference type="PROSITE" id="PS51779">
    <property type="entry name" value="POTRA"/>
    <property type="match status" value="1"/>
</dbReference>
<dbReference type="PANTHER" id="PTHR12815">
    <property type="entry name" value="SORTING AND ASSEMBLY MACHINERY SAMM50 PROTEIN FAMILY MEMBER"/>
    <property type="match status" value="1"/>
</dbReference>
<organism evidence="7 8">
    <name type="scientific">Inquilinus ginsengisoli</name>
    <dbReference type="NCBI Taxonomy" id="363840"/>
    <lineage>
        <taxon>Bacteria</taxon>
        <taxon>Pseudomonadati</taxon>
        <taxon>Pseudomonadota</taxon>
        <taxon>Alphaproteobacteria</taxon>
        <taxon>Rhodospirillales</taxon>
        <taxon>Rhodospirillaceae</taxon>
        <taxon>Inquilinus</taxon>
    </lineage>
</organism>
<dbReference type="Gene3D" id="2.40.160.50">
    <property type="entry name" value="membrane protein fhac: a member of the omp85/tpsb transporter family"/>
    <property type="match status" value="1"/>
</dbReference>
<dbReference type="InterPro" id="IPR000184">
    <property type="entry name" value="Bac_surfAg_D15"/>
</dbReference>
<dbReference type="RefSeq" id="WP_309791829.1">
    <property type="nucleotide sequence ID" value="NZ_JAVDPW010000001.1"/>
</dbReference>
<dbReference type="InterPro" id="IPR039910">
    <property type="entry name" value="D15-like"/>
</dbReference>
<dbReference type="InterPro" id="IPR034746">
    <property type="entry name" value="POTRA"/>
</dbReference>
<evidence type="ECO:0000256" key="2">
    <source>
        <dbReference type="ARBA" id="ARBA00022452"/>
    </source>
</evidence>
<evidence type="ECO:0000313" key="8">
    <source>
        <dbReference type="Proteomes" id="UP001262410"/>
    </source>
</evidence>
<keyword evidence="3" id="KW-0812">Transmembrane</keyword>
<protein>
    <submittedName>
        <fullName evidence="7">Translocation and assembly module TamA</fullName>
    </submittedName>
</protein>
<keyword evidence="8" id="KW-1185">Reference proteome</keyword>
<dbReference type="InterPro" id="IPR010827">
    <property type="entry name" value="BamA/TamA_POTRA"/>
</dbReference>
<keyword evidence="4" id="KW-0472">Membrane</keyword>
<evidence type="ECO:0000256" key="5">
    <source>
        <dbReference type="SAM" id="SignalP"/>
    </source>
</evidence>
<dbReference type="Proteomes" id="UP001262410">
    <property type="component" value="Unassembled WGS sequence"/>
</dbReference>
<accession>A0ABU1JH67</accession>
<proteinExistence type="predicted"/>